<name>A0AAD5X780_9FUNG</name>
<evidence type="ECO:0000313" key="4">
    <source>
        <dbReference type="Proteomes" id="UP001211907"/>
    </source>
</evidence>
<organism evidence="3 4">
    <name type="scientific">Physocladia obscura</name>
    <dbReference type="NCBI Taxonomy" id="109957"/>
    <lineage>
        <taxon>Eukaryota</taxon>
        <taxon>Fungi</taxon>
        <taxon>Fungi incertae sedis</taxon>
        <taxon>Chytridiomycota</taxon>
        <taxon>Chytridiomycota incertae sedis</taxon>
        <taxon>Chytridiomycetes</taxon>
        <taxon>Chytridiales</taxon>
        <taxon>Chytriomycetaceae</taxon>
        <taxon>Physocladia</taxon>
    </lineage>
</organism>
<protein>
    <submittedName>
        <fullName evidence="3">Uncharacterized protein</fullName>
    </submittedName>
</protein>
<dbReference type="EMBL" id="JADGJH010003239">
    <property type="protein sequence ID" value="KAJ3092445.1"/>
    <property type="molecule type" value="Genomic_DNA"/>
</dbReference>
<evidence type="ECO:0000256" key="1">
    <source>
        <dbReference type="SAM" id="Coils"/>
    </source>
</evidence>
<feature type="compositionally biased region" description="Low complexity" evidence="2">
    <location>
        <begin position="27"/>
        <end position="39"/>
    </location>
</feature>
<sequence>MPKETAQEVERLTRILRQYTTAVPDVSESTANTTTVTSTRDQTATPISATSPTHAQNNDPQSSVYCYESERENADSIATAKENLQLRRELDCATDTIVSVVKNSAQMSLISRGYLWDQIRTGLEMGQEIGHYMAAVQSSSSFGSSNTSGYEDMQTIISEFDTAKIKLEQEQRAHKIVKRDMVALESNYTTLLGTVSTLQTSIKNLEKQCNSYANTIGDLELQIASKENELKISNEMLERARRDHFILNETFLKVSHVNEKNIQHLKESLGLHSNTASSAAVTITTATRTKSEAFLEDSESLYNSLKRIQELEAELRFSNDKYATDVGKLKNFNQDLQRKLQQSIEGYSAFKASGKTDEDWKEQETLIKLLENKNKETALKMSDIADTLETTALKYTVLSDNYNVLRLEMKKAGNHSGRLKSIIQAKDCIIGDLHNKTEFLEKENDSLKSRLRSAMTTASVKNNLANELKTKLDAVWSKISPIQKAASESDALRDAAKKLTTEMKHKEIQIHEWKRKFQKSLTETESRVTKLEIAIHDSLLRLLGYLKVTGRDIGAERGYGSMRPIGGEKGDNDNNDESKIFGSSLGSKMSKLSKEVRRLYYRIDNVYLLF</sequence>
<evidence type="ECO:0000256" key="2">
    <source>
        <dbReference type="SAM" id="MobiDB-lite"/>
    </source>
</evidence>
<feature type="coiled-coil region" evidence="1">
    <location>
        <begin position="167"/>
        <end position="243"/>
    </location>
</feature>
<dbReference type="Proteomes" id="UP001211907">
    <property type="component" value="Unassembled WGS sequence"/>
</dbReference>
<feature type="region of interest" description="Disordered" evidence="2">
    <location>
        <begin position="25"/>
        <end position="61"/>
    </location>
</feature>
<gene>
    <name evidence="3" type="ORF">HK100_006934</name>
</gene>
<reference evidence="3" key="1">
    <citation type="submission" date="2020-05" db="EMBL/GenBank/DDBJ databases">
        <title>Phylogenomic resolution of chytrid fungi.</title>
        <authorList>
            <person name="Stajich J.E."/>
            <person name="Amses K."/>
            <person name="Simmons R."/>
            <person name="Seto K."/>
            <person name="Myers J."/>
            <person name="Bonds A."/>
            <person name="Quandt C.A."/>
            <person name="Barry K."/>
            <person name="Liu P."/>
            <person name="Grigoriev I."/>
            <person name="Longcore J.E."/>
            <person name="James T.Y."/>
        </authorList>
    </citation>
    <scope>NUCLEOTIDE SEQUENCE</scope>
    <source>
        <strain evidence="3">JEL0513</strain>
    </source>
</reference>
<accession>A0AAD5X780</accession>
<feature type="coiled-coil region" evidence="1">
    <location>
        <begin position="482"/>
        <end position="516"/>
    </location>
</feature>
<feature type="compositionally biased region" description="Polar residues" evidence="2">
    <location>
        <begin position="40"/>
        <end position="61"/>
    </location>
</feature>
<evidence type="ECO:0000313" key="3">
    <source>
        <dbReference type="EMBL" id="KAJ3092445.1"/>
    </source>
</evidence>
<proteinExistence type="predicted"/>
<keyword evidence="1" id="KW-0175">Coiled coil</keyword>
<dbReference type="AlphaFoldDB" id="A0AAD5X780"/>
<comment type="caution">
    <text evidence="3">The sequence shown here is derived from an EMBL/GenBank/DDBJ whole genome shotgun (WGS) entry which is preliminary data.</text>
</comment>
<keyword evidence="4" id="KW-1185">Reference proteome</keyword>